<keyword evidence="2" id="KW-0472">Membrane</keyword>
<feature type="transmembrane region" description="Helical" evidence="2">
    <location>
        <begin position="368"/>
        <end position="388"/>
    </location>
</feature>
<dbReference type="Pfam" id="PF11951">
    <property type="entry name" value="Fungal_trans_2"/>
    <property type="match status" value="1"/>
</dbReference>
<dbReference type="PANTHER" id="PTHR47784">
    <property type="entry name" value="STEROL UPTAKE CONTROL PROTEIN 2"/>
    <property type="match status" value="1"/>
</dbReference>
<dbReference type="PROSITE" id="PS00463">
    <property type="entry name" value="ZN2_CY6_FUNGAL_1"/>
    <property type="match status" value="1"/>
</dbReference>
<sequence>MKTRKQHKKSRNGCLTCKSRHIKCDEQKPGCYNCERYATECIYPLQKRRIRTPDYLAPIAVSTPSLAESTTSHQGTLSEISNEDQEFVLHVSQLRLLHQFSTVTAKTLSAESRNEDVYSSYLVKVAFDYPFLLHGVLALAALHLSLLEPGRRPEYLLQAERHHRISLNRFRVEISTVDEFNYEAVFFFNPEHAFDSVLSNLILTQRVRPLVGEFYARLTQSELGRLRPEDTRGIDWDTAEPPVSTELVRLRQFADVAQKLYTEEITEAYTDAIRILLVVFHVAGQSLVPPSDALLKLWIHFVSPRFMELLSERQPGALFIFAHYAVLLKRASHYWFLGGVAEQILTIAEALLPTEWGAWRTNSEMQPWLIVLVVIIAAGATVCCGLAVSQLCSPEESASKIKSISQEQAIYMAEVHARNMDTLARESGRIHFQKRITDEWQGKGR</sequence>
<protein>
    <recommendedName>
        <fullName evidence="3">Zn(2)-C6 fungal-type domain-containing protein</fullName>
    </recommendedName>
</protein>
<dbReference type="GO" id="GO:0001228">
    <property type="term" value="F:DNA-binding transcription activator activity, RNA polymerase II-specific"/>
    <property type="evidence" value="ECO:0007669"/>
    <property type="project" value="TreeGrafter"/>
</dbReference>
<evidence type="ECO:0000259" key="3">
    <source>
        <dbReference type="PROSITE" id="PS50048"/>
    </source>
</evidence>
<accession>A0A6G1IJD1</accession>
<dbReference type="SUPFAM" id="SSF57701">
    <property type="entry name" value="Zn2/Cys6 DNA-binding domain"/>
    <property type="match status" value="1"/>
</dbReference>
<evidence type="ECO:0000313" key="5">
    <source>
        <dbReference type="Proteomes" id="UP000799291"/>
    </source>
</evidence>
<reference evidence="4" key="1">
    <citation type="journal article" date="2020" name="Stud. Mycol.">
        <title>101 Dothideomycetes genomes: a test case for predicting lifestyles and emergence of pathogens.</title>
        <authorList>
            <person name="Haridas S."/>
            <person name="Albert R."/>
            <person name="Binder M."/>
            <person name="Bloem J."/>
            <person name="Labutti K."/>
            <person name="Salamov A."/>
            <person name="Andreopoulos B."/>
            <person name="Baker S."/>
            <person name="Barry K."/>
            <person name="Bills G."/>
            <person name="Bluhm B."/>
            <person name="Cannon C."/>
            <person name="Castanera R."/>
            <person name="Culley D."/>
            <person name="Daum C."/>
            <person name="Ezra D."/>
            <person name="Gonzalez J."/>
            <person name="Henrissat B."/>
            <person name="Kuo A."/>
            <person name="Liang C."/>
            <person name="Lipzen A."/>
            <person name="Lutzoni F."/>
            <person name="Magnuson J."/>
            <person name="Mondo S."/>
            <person name="Nolan M."/>
            <person name="Ohm R."/>
            <person name="Pangilinan J."/>
            <person name="Park H.-J."/>
            <person name="Ramirez L."/>
            <person name="Alfaro M."/>
            <person name="Sun H."/>
            <person name="Tritt A."/>
            <person name="Yoshinaga Y."/>
            <person name="Zwiers L.-H."/>
            <person name="Turgeon B."/>
            <person name="Goodwin S."/>
            <person name="Spatafora J."/>
            <person name="Crous P."/>
            <person name="Grigoriev I."/>
        </authorList>
    </citation>
    <scope>NUCLEOTIDE SEQUENCE</scope>
    <source>
        <strain evidence="4">CBS 122367</strain>
    </source>
</reference>
<dbReference type="Gene3D" id="4.10.240.10">
    <property type="entry name" value="Zn(2)-C6 fungal-type DNA-binding domain"/>
    <property type="match status" value="1"/>
</dbReference>
<dbReference type="GO" id="GO:0008270">
    <property type="term" value="F:zinc ion binding"/>
    <property type="evidence" value="ECO:0007669"/>
    <property type="project" value="InterPro"/>
</dbReference>
<keyword evidence="1" id="KW-0539">Nucleus</keyword>
<dbReference type="Pfam" id="PF00172">
    <property type="entry name" value="Zn_clus"/>
    <property type="match status" value="1"/>
</dbReference>
<dbReference type="OrthoDB" id="3546279at2759"/>
<evidence type="ECO:0000256" key="1">
    <source>
        <dbReference type="ARBA" id="ARBA00023242"/>
    </source>
</evidence>
<dbReference type="CDD" id="cd00067">
    <property type="entry name" value="GAL4"/>
    <property type="match status" value="1"/>
</dbReference>
<dbReference type="InterPro" id="IPR036864">
    <property type="entry name" value="Zn2-C6_fun-type_DNA-bd_sf"/>
</dbReference>
<keyword evidence="5" id="KW-1185">Reference proteome</keyword>
<gene>
    <name evidence="4" type="ORF">K458DRAFT_436002</name>
</gene>
<dbReference type="InterPro" id="IPR021858">
    <property type="entry name" value="Fun_TF"/>
</dbReference>
<dbReference type="SMART" id="SM00066">
    <property type="entry name" value="GAL4"/>
    <property type="match status" value="1"/>
</dbReference>
<organism evidence="4 5">
    <name type="scientific">Lentithecium fluviatile CBS 122367</name>
    <dbReference type="NCBI Taxonomy" id="1168545"/>
    <lineage>
        <taxon>Eukaryota</taxon>
        <taxon>Fungi</taxon>
        <taxon>Dikarya</taxon>
        <taxon>Ascomycota</taxon>
        <taxon>Pezizomycotina</taxon>
        <taxon>Dothideomycetes</taxon>
        <taxon>Pleosporomycetidae</taxon>
        <taxon>Pleosporales</taxon>
        <taxon>Massarineae</taxon>
        <taxon>Lentitheciaceae</taxon>
        <taxon>Lentithecium</taxon>
    </lineage>
</organism>
<proteinExistence type="predicted"/>
<keyword evidence="2" id="KW-0812">Transmembrane</keyword>
<dbReference type="InterPro" id="IPR001138">
    <property type="entry name" value="Zn2Cys6_DnaBD"/>
</dbReference>
<dbReference type="InterPro" id="IPR053157">
    <property type="entry name" value="Sterol_Uptake_Regulator"/>
</dbReference>
<name>A0A6G1IJD1_9PLEO</name>
<feature type="domain" description="Zn(2)-C6 fungal-type" evidence="3">
    <location>
        <begin position="13"/>
        <end position="43"/>
    </location>
</feature>
<evidence type="ECO:0000313" key="4">
    <source>
        <dbReference type="EMBL" id="KAF2678332.1"/>
    </source>
</evidence>
<dbReference type="PANTHER" id="PTHR47784:SF4">
    <property type="entry name" value="ZN(II)2CYS6 TRANSCRIPTION FACTOR (EUROFUNG)"/>
    <property type="match status" value="1"/>
</dbReference>
<dbReference type="PROSITE" id="PS50048">
    <property type="entry name" value="ZN2_CY6_FUNGAL_2"/>
    <property type="match status" value="1"/>
</dbReference>
<dbReference type="EMBL" id="MU005613">
    <property type="protein sequence ID" value="KAF2678332.1"/>
    <property type="molecule type" value="Genomic_DNA"/>
</dbReference>
<keyword evidence="2" id="KW-1133">Transmembrane helix</keyword>
<evidence type="ECO:0000256" key="2">
    <source>
        <dbReference type="SAM" id="Phobius"/>
    </source>
</evidence>
<dbReference type="AlphaFoldDB" id="A0A6G1IJD1"/>
<dbReference type="Proteomes" id="UP000799291">
    <property type="component" value="Unassembled WGS sequence"/>
</dbReference>